<dbReference type="InterPro" id="IPR001570">
    <property type="entry name" value="Peptidase_M4_C_domain"/>
</dbReference>
<dbReference type="Gene3D" id="3.10.170.10">
    <property type="match status" value="1"/>
</dbReference>
<dbReference type="Pfam" id="PF01447">
    <property type="entry name" value="Peptidase_M4"/>
    <property type="match status" value="1"/>
</dbReference>
<dbReference type="GO" id="GO:0006508">
    <property type="term" value="P:proteolysis"/>
    <property type="evidence" value="ECO:0007669"/>
    <property type="project" value="UniProtKB-KW"/>
</dbReference>
<dbReference type="CDD" id="cd09597">
    <property type="entry name" value="M4_TLP"/>
    <property type="match status" value="1"/>
</dbReference>
<reference evidence="9" key="1">
    <citation type="submission" date="2023-06" db="EMBL/GenBank/DDBJ databases">
        <title>Genome-scale phylogeny and comparative genomics of the fungal order Sordariales.</title>
        <authorList>
            <consortium name="Lawrence Berkeley National Laboratory"/>
            <person name="Hensen N."/>
            <person name="Bonometti L."/>
            <person name="Westerberg I."/>
            <person name="Brannstrom I.O."/>
            <person name="Guillou S."/>
            <person name="Cros-Aarteil S."/>
            <person name="Calhoun S."/>
            <person name="Haridas S."/>
            <person name="Kuo A."/>
            <person name="Mondo S."/>
            <person name="Pangilinan J."/>
            <person name="Riley R."/>
            <person name="Labutti K."/>
            <person name="Andreopoulos B."/>
            <person name="Lipzen A."/>
            <person name="Chen C."/>
            <person name="Yanf M."/>
            <person name="Daum C."/>
            <person name="Ng V."/>
            <person name="Clum A."/>
            <person name="Steindorff A."/>
            <person name="Ohm R."/>
            <person name="Martin F."/>
            <person name="Silar P."/>
            <person name="Natvig D."/>
            <person name="Lalanne C."/>
            <person name="Gautier V."/>
            <person name="Ament-Velasquez S.L."/>
            <person name="Kruys A."/>
            <person name="Hutchinson M.I."/>
            <person name="Powell A.J."/>
            <person name="Barry K."/>
            <person name="Miller A.N."/>
            <person name="Grigoriev I.V."/>
            <person name="Debuchy R."/>
            <person name="Gladieux P."/>
            <person name="Thoren M.H."/>
            <person name="Johannesson H."/>
        </authorList>
    </citation>
    <scope>NUCLEOTIDE SEQUENCE</scope>
    <source>
        <strain evidence="9">PSN4</strain>
    </source>
</reference>
<comment type="similarity">
    <text evidence="1">Belongs to the peptidase M4 family.</text>
</comment>
<proteinExistence type="inferred from homology"/>
<evidence type="ECO:0000256" key="2">
    <source>
        <dbReference type="ARBA" id="ARBA00022670"/>
    </source>
</evidence>
<dbReference type="InterPro" id="IPR027268">
    <property type="entry name" value="Peptidase_M4/M1_CTD_sf"/>
</dbReference>
<keyword evidence="3" id="KW-0479">Metal-binding</keyword>
<evidence type="ECO:0008006" key="11">
    <source>
        <dbReference type="Google" id="ProtNLM"/>
    </source>
</evidence>
<organism evidence="9 10">
    <name type="scientific">Echria macrotheca</name>
    <dbReference type="NCBI Taxonomy" id="438768"/>
    <lineage>
        <taxon>Eukaryota</taxon>
        <taxon>Fungi</taxon>
        <taxon>Dikarya</taxon>
        <taxon>Ascomycota</taxon>
        <taxon>Pezizomycotina</taxon>
        <taxon>Sordariomycetes</taxon>
        <taxon>Sordariomycetidae</taxon>
        <taxon>Sordariales</taxon>
        <taxon>Schizotheciaceae</taxon>
        <taxon>Echria</taxon>
    </lineage>
</organism>
<accession>A0AAJ0FDY3</accession>
<evidence type="ECO:0000259" key="7">
    <source>
        <dbReference type="Pfam" id="PF01447"/>
    </source>
</evidence>
<protein>
    <recommendedName>
        <fullName evidence="11">Metalloprotease</fullName>
    </recommendedName>
</protein>
<dbReference type="InterPro" id="IPR023612">
    <property type="entry name" value="Peptidase_M4"/>
</dbReference>
<dbReference type="Pfam" id="PF02868">
    <property type="entry name" value="Peptidase_M4_C"/>
    <property type="match status" value="1"/>
</dbReference>
<evidence type="ECO:0000256" key="3">
    <source>
        <dbReference type="ARBA" id="ARBA00022723"/>
    </source>
</evidence>
<keyword evidence="4" id="KW-0378">Hydrolase</keyword>
<gene>
    <name evidence="9" type="ORF">QBC47DRAFT_437968</name>
</gene>
<dbReference type="GO" id="GO:0004222">
    <property type="term" value="F:metalloendopeptidase activity"/>
    <property type="evidence" value="ECO:0007669"/>
    <property type="project" value="InterPro"/>
</dbReference>
<evidence type="ECO:0000313" key="10">
    <source>
        <dbReference type="Proteomes" id="UP001239445"/>
    </source>
</evidence>
<dbReference type="PANTHER" id="PTHR43579">
    <property type="match status" value="1"/>
</dbReference>
<evidence type="ECO:0000313" key="9">
    <source>
        <dbReference type="EMBL" id="KAK1759808.1"/>
    </source>
</evidence>
<dbReference type="InterPro" id="IPR013856">
    <property type="entry name" value="Peptidase_M4_domain"/>
</dbReference>
<dbReference type="GO" id="GO:0046872">
    <property type="term" value="F:metal ion binding"/>
    <property type="evidence" value="ECO:0007669"/>
    <property type="project" value="UniProtKB-KW"/>
</dbReference>
<evidence type="ECO:0000259" key="8">
    <source>
        <dbReference type="Pfam" id="PF02868"/>
    </source>
</evidence>
<keyword evidence="2" id="KW-0645">Protease</keyword>
<feature type="domain" description="Peptidase M4 C-terminal" evidence="8">
    <location>
        <begin position="257"/>
        <end position="423"/>
    </location>
</feature>
<dbReference type="PRINTS" id="PR00730">
    <property type="entry name" value="THERMOLYSIN"/>
</dbReference>
<keyword evidence="6" id="KW-0482">Metalloprotease</keyword>
<name>A0AAJ0FDY3_9PEZI</name>
<evidence type="ECO:0000256" key="5">
    <source>
        <dbReference type="ARBA" id="ARBA00022833"/>
    </source>
</evidence>
<evidence type="ECO:0000256" key="4">
    <source>
        <dbReference type="ARBA" id="ARBA00022801"/>
    </source>
</evidence>
<keyword evidence="10" id="KW-1185">Reference proteome</keyword>
<dbReference type="PANTHER" id="PTHR43579:SF1">
    <property type="entry name" value="NEUTRAL METALLOPROTEINASE"/>
    <property type="match status" value="1"/>
</dbReference>
<keyword evidence="5" id="KW-0862">Zinc</keyword>
<dbReference type="SUPFAM" id="SSF55486">
    <property type="entry name" value="Metalloproteases ('zincins'), catalytic domain"/>
    <property type="match status" value="1"/>
</dbReference>
<feature type="domain" description="Peptidase M4" evidence="7">
    <location>
        <begin position="142"/>
        <end position="253"/>
    </location>
</feature>
<evidence type="ECO:0000256" key="1">
    <source>
        <dbReference type="ARBA" id="ARBA00009388"/>
    </source>
</evidence>
<sequence length="427" mass="46515">MSHICTAVPPYLLQAIADSDKNSPSCRQAALAALTHSETFTDARASRLAHLTQPAALRALHPSPPPQAIVPEQLLRQISESDSVDPETRARAARDAEHIRDVAAAREAAALTTTTPSLQVEDTTTPSLAKPKTQKAGFFRAVFDAQNDFDQAALPGEQVRLEGQPPASDQAANEAYDNVGQVLKFYLDKFGWRSLDGRNMPVVSSVHFGDMYGNAFWSSDRMQMVFGDGNEFLFNFTGCIDVIGHEMTHAVTEHTSPLVYRNQSGALNEHISDVFGIMVKQMVENETADEADWLIGEGCLLPGVRGVALRSMKNPGSAYNDPRFGKDPQPAHFSEFEPISEDRGGVHRYSGIPNKAFHLAAVAFGGFSWEKAGQIWWKTMTGGTVPPLCTFIQFADATVDVAAEEFGATAAKIVRAAWDQVGVTREH</sequence>
<evidence type="ECO:0000256" key="6">
    <source>
        <dbReference type="ARBA" id="ARBA00023049"/>
    </source>
</evidence>
<dbReference type="Gene3D" id="1.10.390.10">
    <property type="entry name" value="Neutral Protease Domain 2"/>
    <property type="match status" value="1"/>
</dbReference>
<dbReference type="InterPro" id="IPR052759">
    <property type="entry name" value="Metalloprotease_M4"/>
</dbReference>
<dbReference type="Proteomes" id="UP001239445">
    <property type="component" value="Unassembled WGS sequence"/>
</dbReference>
<dbReference type="EMBL" id="MU839828">
    <property type="protein sequence ID" value="KAK1759808.1"/>
    <property type="molecule type" value="Genomic_DNA"/>
</dbReference>
<dbReference type="AlphaFoldDB" id="A0AAJ0FDY3"/>
<comment type="caution">
    <text evidence="9">The sequence shown here is derived from an EMBL/GenBank/DDBJ whole genome shotgun (WGS) entry which is preliminary data.</text>
</comment>